<protein>
    <submittedName>
        <fullName evidence="4">NUDIX hydrolase</fullName>
    </submittedName>
</protein>
<dbReference type="Gene3D" id="3.90.79.10">
    <property type="entry name" value="Nucleoside Triphosphate Pyrophosphohydrolase"/>
    <property type="match status" value="1"/>
</dbReference>
<dbReference type="STRING" id="1401.BK123_26035"/>
<dbReference type="Pfam" id="PF00293">
    <property type="entry name" value="NUDIX"/>
    <property type="match status" value="1"/>
</dbReference>
<dbReference type="InterPro" id="IPR000086">
    <property type="entry name" value="NUDIX_hydrolase_dom"/>
</dbReference>
<reference evidence="4 5" key="1">
    <citation type="submission" date="2016-11" db="EMBL/GenBank/DDBJ databases">
        <title>Paenibacillus species isolates.</title>
        <authorList>
            <person name="Beno S.M."/>
        </authorList>
    </citation>
    <scope>NUCLEOTIDE SEQUENCE [LARGE SCALE GENOMIC DNA]</scope>
    <source>
        <strain evidence="4 5">FSL F4-0100</strain>
    </source>
</reference>
<evidence type="ECO:0000313" key="5">
    <source>
        <dbReference type="Proteomes" id="UP000187074"/>
    </source>
</evidence>
<dbReference type="GO" id="GO:0016787">
    <property type="term" value="F:hydrolase activity"/>
    <property type="evidence" value="ECO:0007669"/>
    <property type="project" value="UniProtKB-KW"/>
</dbReference>
<accession>A0A1R1AW81</accession>
<evidence type="ECO:0000256" key="2">
    <source>
        <dbReference type="ARBA" id="ARBA00022801"/>
    </source>
</evidence>
<comment type="cofactor">
    <cofactor evidence="1">
        <name>Mg(2+)</name>
        <dbReference type="ChEBI" id="CHEBI:18420"/>
    </cofactor>
</comment>
<dbReference type="InterPro" id="IPR015797">
    <property type="entry name" value="NUDIX_hydrolase-like_dom_sf"/>
</dbReference>
<dbReference type="SUPFAM" id="SSF55811">
    <property type="entry name" value="Nudix"/>
    <property type="match status" value="1"/>
</dbReference>
<feature type="domain" description="Nudix hydrolase" evidence="3">
    <location>
        <begin position="6"/>
        <end position="130"/>
    </location>
</feature>
<sequence>MSFHDTYRFGVHAIIANADGKLLLLKRTYGNKGWSLPGGGVDPGETIHEAIFRECREELGITLHDAVLTGFYYHSHINAQVGIFRCSIPLHGEIILSAEHSEYKWAELSELSEVQRLRAMDALAYQGEVKSRAF</sequence>
<comment type="caution">
    <text evidence="4">The sequence shown here is derived from an EMBL/GenBank/DDBJ whole genome shotgun (WGS) entry which is preliminary data.</text>
</comment>
<dbReference type="PRINTS" id="PR00502">
    <property type="entry name" value="NUDIXFAMILY"/>
</dbReference>
<dbReference type="OrthoDB" id="9810648at2"/>
<evidence type="ECO:0000256" key="1">
    <source>
        <dbReference type="ARBA" id="ARBA00001946"/>
    </source>
</evidence>
<dbReference type="AlphaFoldDB" id="A0A1R1AW81"/>
<dbReference type="PROSITE" id="PS51462">
    <property type="entry name" value="NUDIX"/>
    <property type="match status" value="1"/>
</dbReference>
<dbReference type="InterPro" id="IPR020476">
    <property type="entry name" value="Nudix_hydrolase"/>
</dbReference>
<dbReference type="EMBL" id="MRTF01000009">
    <property type="protein sequence ID" value="OME89818.1"/>
    <property type="molecule type" value="Genomic_DNA"/>
</dbReference>
<evidence type="ECO:0000259" key="3">
    <source>
        <dbReference type="PROSITE" id="PS51462"/>
    </source>
</evidence>
<dbReference type="PANTHER" id="PTHR43046:SF2">
    <property type="entry name" value="8-OXO-DGTP DIPHOSPHATASE-RELATED"/>
    <property type="match status" value="1"/>
</dbReference>
<organism evidence="4 5">
    <name type="scientific">Paenibacillus lautus</name>
    <name type="common">Bacillus lautus</name>
    <dbReference type="NCBI Taxonomy" id="1401"/>
    <lineage>
        <taxon>Bacteria</taxon>
        <taxon>Bacillati</taxon>
        <taxon>Bacillota</taxon>
        <taxon>Bacilli</taxon>
        <taxon>Bacillales</taxon>
        <taxon>Paenibacillaceae</taxon>
        <taxon>Paenibacillus</taxon>
    </lineage>
</organism>
<keyword evidence="2 4" id="KW-0378">Hydrolase</keyword>
<name>A0A1R1AW81_PAELA</name>
<dbReference type="CDD" id="cd02883">
    <property type="entry name" value="NUDIX_Hydrolase"/>
    <property type="match status" value="1"/>
</dbReference>
<dbReference type="RefSeq" id="WP_076325247.1">
    <property type="nucleotide sequence ID" value="NZ_MRTF01000009.1"/>
</dbReference>
<dbReference type="Proteomes" id="UP000187074">
    <property type="component" value="Unassembled WGS sequence"/>
</dbReference>
<dbReference type="PANTHER" id="PTHR43046">
    <property type="entry name" value="GDP-MANNOSE MANNOSYL HYDROLASE"/>
    <property type="match status" value="1"/>
</dbReference>
<evidence type="ECO:0000313" key="4">
    <source>
        <dbReference type="EMBL" id="OME89818.1"/>
    </source>
</evidence>
<proteinExistence type="predicted"/>
<gene>
    <name evidence="4" type="ORF">BK123_26035</name>
</gene>